<dbReference type="RefSeq" id="WP_168774943.1">
    <property type="nucleotide sequence ID" value="NZ_JAABNR010000009.1"/>
</dbReference>
<organism evidence="1 2">
    <name type="scientific">Stagnihabitans tardus</name>
    <dbReference type="NCBI Taxonomy" id="2699202"/>
    <lineage>
        <taxon>Bacteria</taxon>
        <taxon>Pseudomonadati</taxon>
        <taxon>Pseudomonadota</taxon>
        <taxon>Alphaproteobacteria</taxon>
        <taxon>Rhodobacterales</taxon>
        <taxon>Paracoccaceae</taxon>
        <taxon>Stagnihabitans</taxon>
    </lineage>
</organism>
<sequence length="250" mass="27158">MDRVIATLPCVASVEMVETALDVRDCHGNQLRFMPNNLKVDLDAAEGEAEKDRITRDFLEKGLAAMAGITMPALDQLEASLVPVLRPAGYFTAAGDGPDRMVFQPFMAGLDLGYALDKPGSLAFLSQSMADELGLGLPEVDALARKNLAARLPEVIWEVAQEDPWIGWAYLDETLEGSLLTVPEAFTDLAKARGDLVIMHPEKGILLVMAREDAPLEQLRALALEKFKSSGHGITPELFLWHAGAILPLP</sequence>
<name>A0AAE4Y8X1_9RHOB</name>
<dbReference type="AlphaFoldDB" id="A0AAE4Y8X1"/>
<reference evidence="1" key="1">
    <citation type="submission" date="2020-01" db="EMBL/GenBank/DDBJ databases">
        <authorList>
            <person name="Chen W.-M."/>
        </authorList>
    </citation>
    <scope>NUCLEOTIDE SEQUENCE</scope>
    <source>
        <strain evidence="1">CYK-10</strain>
    </source>
</reference>
<dbReference type="EMBL" id="JAABNR010000009">
    <property type="protein sequence ID" value="NBZ88138.1"/>
    <property type="molecule type" value="Genomic_DNA"/>
</dbReference>
<proteinExistence type="predicted"/>
<evidence type="ECO:0000313" key="1">
    <source>
        <dbReference type="EMBL" id="NBZ88138.1"/>
    </source>
</evidence>
<accession>A0AAE4Y8X1</accession>
<protein>
    <recommendedName>
        <fullName evidence="3">DUF1444 family protein</fullName>
    </recommendedName>
</protein>
<keyword evidence="2" id="KW-1185">Reference proteome</keyword>
<dbReference type="Proteomes" id="UP001193501">
    <property type="component" value="Unassembled WGS sequence"/>
</dbReference>
<gene>
    <name evidence="1" type="ORF">GV832_11160</name>
</gene>
<evidence type="ECO:0008006" key="3">
    <source>
        <dbReference type="Google" id="ProtNLM"/>
    </source>
</evidence>
<comment type="caution">
    <text evidence="1">The sequence shown here is derived from an EMBL/GenBank/DDBJ whole genome shotgun (WGS) entry which is preliminary data.</text>
</comment>
<evidence type="ECO:0000313" key="2">
    <source>
        <dbReference type="Proteomes" id="UP001193501"/>
    </source>
</evidence>